<dbReference type="SUPFAM" id="SSF56300">
    <property type="entry name" value="Metallo-dependent phosphatases"/>
    <property type="match status" value="1"/>
</dbReference>
<dbReference type="PROSITE" id="PS51257">
    <property type="entry name" value="PROKAR_LIPOPROTEIN"/>
    <property type="match status" value="1"/>
</dbReference>
<gene>
    <name evidence="2" type="ORF">D5R81_14010</name>
</gene>
<organism evidence="2 3">
    <name type="scientific">Parashewanella spongiae</name>
    <dbReference type="NCBI Taxonomy" id="342950"/>
    <lineage>
        <taxon>Bacteria</taxon>
        <taxon>Pseudomonadati</taxon>
        <taxon>Pseudomonadota</taxon>
        <taxon>Gammaproteobacteria</taxon>
        <taxon>Alteromonadales</taxon>
        <taxon>Shewanellaceae</taxon>
        <taxon>Parashewanella</taxon>
    </lineage>
</organism>
<dbReference type="Gene3D" id="3.60.21.10">
    <property type="match status" value="2"/>
</dbReference>
<comment type="caution">
    <text evidence="2">The sequence shown here is derived from an EMBL/GenBank/DDBJ whole genome shotgun (WGS) entry which is preliminary data.</text>
</comment>
<sequence>MKLPHLLITLSGLLAGCSDLHLPVTHPHTVAFMPDVHFQDIYGNIDHSNAKFLATDNDGNPLTIRTMSDQLGSTRLFNENYFAFIAALDDAASKGIKLIVLNGDFSDDGQPYNLVGLAEILKSYKQKYDMQFFLSPGNHDPSRPFGRPAPKKRLLTISGDSLQIYSSGKQLCPAKGRDICSDQAKEGSYQDVISHLGEFGFENNSEYLYWQTPFGKSVSFSDRQYSICSETNPSLCASVPDLSYVVEPVKDLWLLSIDANVFVPKSFDQQSGKYEFIKSSNAGYNQLVKHKPELLKWIKSVSQQAKAQGKKLIAFSHFPMTEFYDGSSHKLKHLFGESSNQLKRKPDVPVSKVLAQLGIKVHVGGHMHFNDTSEIRYQQDWLINIQAPSLAAYIPAYKALTFTDNKAQLQVKTYTVNDVADFNKLFDVYQNEHQFLTQSSGNPIWDEQILQSESYLQFARQHIRELSLGRFLKEWPTELSELLLSSDSGDLFKGISAKGFSVNWSGKQLITDFYKVRNAGELAIEDIDSNRLQSYLKLHQVLKNFPTRSKAQNLLLELLDIFQALQNGQADRDFNINLDTGEITPVMTK</sequence>
<evidence type="ECO:0000313" key="2">
    <source>
        <dbReference type="EMBL" id="RJY10725.1"/>
    </source>
</evidence>
<dbReference type="CDD" id="cd00838">
    <property type="entry name" value="MPP_superfamily"/>
    <property type="match status" value="1"/>
</dbReference>
<dbReference type="GO" id="GO:0016787">
    <property type="term" value="F:hydrolase activity"/>
    <property type="evidence" value="ECO:0007669"/>
    <property type="project" value="InterPro"/>
</dbReference>
<dbReference type="Proteomes" id="UP000273022">
    <property type="component" value="Unassembled WGS sequence"/>
</dbReference>
<evidence type="ECO:0000259" key="1">
    <source>
        <dbReference type="Pfam" id="PF00149"/>
    </source>
</evidence>
<dbReference type="InterPro" id="IPR029052">
    <property type="entry name" value="Metallo-depent_PP-like"/>
</dbReference>
<dbReference type="EMBL" id="QYYH01000095">
    <property type="protein sequence ID" value="RJY10725.1"/>
    <property type="molecule type" value="Genomic_DNA"/>
</dbReference>
<keyword evidence="3" id="KW-1185">Reference proteome</keyword>
<evidence type="ECO:0000313" key="3">
    <source>
        <dbReference type="Proteomes" id="UP000273022"/>
    </source>
</evidence>
<dbReference type="InterPro" id="IPR004843">
    <property type="entry name" value="Calcineurin-like_PHP"/>
</dbReference>
<reference evidence="2 3" key="1">
    <citation type="submission" date="2018-09" db="EMBL/GenBank/DDBJ databases">
        <title>Phylogeny of the Shewanellaceae, and recommendation for two new genera, Pseudoshewanella and Parashewanella.</title>
        <authorList>
            <person name="Wang G."/>
        </authorList>
    </citation>
    <scope>NUCLEOTIDE SEQUENCE [LARGE SCALE GENOMIC DNA]</scope>
    <source>
        <strain evidence="2 3">KCTC 22492</strain>
    </source>
</reference>
<dbReference type="AlphaFoldDB" id="A0A3A6TH01"/>
<feature type="domain" description="Calcineurin-like phosphoesterase" evidence="1">
    <location>
        <begin position="30"/>
        <end position="198"/>
    </location>
</feature>
<name>A0A3A6TH01_9GAMM</name>
<accession>A0A3A6TH01</accession>
<dbReference type="OrthoDB" id="5695107at2"/>
<protein>
    <submittedName>
        <fullName evidence="2">Metallophosphoesterase</fullName>
    </submittedName>
</protein>
<dbReference type="RefSeq" id="WP_121854261.1">
    <property type="nucleotide sequence ID" value="NZ_CP037952.1"/>
</dbReference>
<proteinExistence type="predicted"/>
<dbReference type="Pfam" id="PF00149">
    <property type="entry name" value="Metallophos"/>
    <property type="match status" value="1"/>
</dbReference>